<keyword evidence="4" id="KW-1185">Reference proteome</keyword>
<dbReference type="KEGG" id="lbc:LACBIDRAFT_328926"/>
<feature type="compositionally biased region" description="Polar residues" evidence="1">
    <location>
        <begin position="220"/>
        <end position="231"/>
    </location>
</feature>
<feature type="signal peptide" evidence="2">
    <location>
        <begin position="1"/>
        <end position="20"/>
    </location>
</feature>
<accession>B0DGG5</accession>
<protein>
    <submittedName>
        <fullName evidence="3">Predicted protein</fullName>
    </submittedName>
</protein>
<dbReference type="AlphaFoldDB" id="B0DGG5"/>
<feature type="region of interest" description="Disordered" evidence="1">
    <location>
        <begin position="220"/>
        <end position="339"/>
    </location>
</feature>
<feature type="compositionally biased region" description="Polar residues" evidence="1">
    <location>
        <begin position="257"/>
        <end position="267"/>
    </location>
</feature>
<name>B0DGG5_LACBS</name>
<keyword evidence="2" id="KW-0732">Signal</keyword>
<evidence type="ECO:0000256" key="2">
    <source>
        <dbReference type="SAM" id="SignalP"/>
    </source>
</evidence>
<proteinExistence type="predicted"/>
<evidence type="ECO:0000313" key="3">
    <source>
        <dbReference type="EMBL" id="EDR06152.1"/>
    </source>
</evidence>
<reference evidence="3 4" key="1">
    <citation type="journal article" date="2008" name="Nature">
        <title>The genome of Laccaria bicolor provides insights into mycorrhizal symbiosis.</title>
        <authorList>
            <person name="Martin F."/>
            <person name="Aerts A."/>
            <person name="Ahren D."/>
            <person name="Brun A."/>
            <person name="Danchin E.G.J."/>
            <person name="Duchaussoy F."/>
            <person name="Gibon J."/>
            <person name="Kohler A."/>
            <person name="Lindquist E."/>
            <person name="Pereda V."/>
            <person name="Salamov A."/>
            <person name="Shapiro H.J."/>
            <person name="Wuyts J."/>
            <person name="Blaudez D."/>
            <person name="Buee M."/>
            <person name="Brokstein P."/>
            <person name="Canbaeck B."/>
            <person name="Cohen D."/>
            <person name="Courty P.E."/>
            <person name="Coutinho P.M."/>
            <person name="Delaruelle C."/>
            <person name="Detter J.C."/>
            <person name="Deveau A."/>
            <person name="DiFazio S."/>
            <person name="Duplessis S."/>
            <person name="Fraissinet-Tachet L."/>
            <person name="Lucic E."/>
            <person name="Frey-Klett P."/>
            <person name="Fourrey C."/>
            <person name="Feussner I."/>
            <person name="Gay G."/>
            <person name="Grimwood J."/>
            <person name="Hoegger P.J."/>
            <person name="Jain P."/>
            <person name="Kilaru S."/>
            <person name="Labbe J."/>
            <person name="Lin Y.C."/>
            <person name="Legue V."/>
            <person name="Le Tacon F."/>
            <person name="Marmeisse R."/>
            <person name="Melayah D."/>
            <person name="Montanini B."/>
            <person name="Muratet M."/>
            <person name="Nehls U."/>
            <person name="Niculita-Hirzel H."/>
            <person name="Oudot-Le Secq M.P."/>
            <person name="Peter M."/>
            <person name="Quesneville H."/>
            <person name="Rajashekar B."/>
            <person name="Reich M."/>
            <person name="Rouhier N."/>
            <person name="Schmutz J."/>
            <person name="Yin T."/>
            <person name="Chalot M."/>
            <person name="Henrissat B."/>
            <person name="Kuees U."/>
            <person name="Lucas S."/>
            <person name="Van de Peer Y."/>
            <person name="Podila G.K."/>
            <person name="Polle A."/>
            <person name="Pukkila P.J."/>
            <person name="Richardson P.M."/>
            <person name="Rouze P."/>
            <person name="Sanders I.R."/>
            <person name="Stajich J.E."/>
            <person name="Tunlid A."/>
            <person name="Tuskan G."/>
            <person name="Grigoriev I.V."/>
        </authorList>
    </citation>
    <scope>NUCLEOTIDE SEQUENCE [LARGE SCALE GENOMIC DNA]</scope>
    <source>
        <strain evidence="4">S238N-H82 / ATCC MYA-4686</strain>
    </source>
</reference>
<dbReference type="RefSeq" id="XP_001883013.1">
    <property type="nucleotide sequence ID" value="XM_001882978.1"/>
</dbReference>
<gene>
    <name evidence="3" type="ORF">LACBIDRAFT_328926</name>
</gene>
<evidence type="ECO:0000256" key="1">
    <source>
        <dbReference type="SAM" id="MobiDB-lite"/>
    </source>
</evidence>
<dbReference type="GeneID" id="6078827"/>
<feature type="chain" id="PRO_5002749077" evidence="2">
    <location>
        <begin position="21"/>
        <end position="373"/>
    </location>
</feature>
<sequence>MRWSLILSTFIAAQFALSFAAVIPSSDQLQRRARLSSARVSSKAYRKNSENAHYAYKFDLAGSVTREKLKPSERHPHNQEMLMIPKTDADHIFEHQILDGYLDDHGLAFEYVSMFIMIKLDADLQENLKRIINGPGNMAPVPAGVNRGVRLLSSGKGQLVKHGMKGKAIAPKKVRDEYTKVSYRTARKTAQQLDQAFKDSGILKAIVTWFQCWFDQGDSEASSSSLPSGQTVAGEGASQEIRSRCSKAGTGFDQGDSEASSSCSGETVTGEGASQEIQSRCSEAGTGFDQGDSEASSSCSGETVAGEGASQKNRSHCSEATGFNQGDSEASSSCSGETIAGKGASQKIRSHCNEPVTASGGLYRDVMGELSRL</sequence>
<organism evidence="4">
    <name type="scientific">Laccaria bicolor (strain S238N-H82 / ATCC MYA-4686)</name>
    <name type="common">Bicoloured deceiver</name>
    <name type="synonym">Laccaria laccata var. bicolor</name>
    <dbReference type="NCBI Taxonomy" id="486041"/>
    <lineage>
        <taxon>Eukaryota</taxon>
        <taxon>Fungi</taxon>
        <taxon>Dikarya</taxon>
        <taxon>Basidiomycota</taxon>
        <taxon>Agaricomycotina</taxon>
        <taxon>Agaricomycetes</taxon>
        <taxon>Agaricomycetidae</taxon>
        <taxon>Agaricales</taxon>
        <taxon>Agaricineae</taxon>
        <taxon>Hydnangiaceae</taxon>
        <taxon>Laccaria</taxon>
    </lineage>
</organism>
<dbReference type="OrthoDB" id="3045283at2759"/>
<evidence type="ECO:0000313" key="4">
    <source>
        <dbReference type="Proteomes" id="UP000001194"/>
    </source>
</evidence>
<dbReference type="InParanoid" id="B0DGG5"/>
<feature type="compositionally biased region" description="Polar residues" evidence="1">
    <location>
        <begin position="321"/>
        <end position="336"/>
    </location>
</feature>
<dbReference type="Proteomes" id="UP000001194">
    <property type="component" value="Unassembled WGS sequence"/>
</dbReference>
<dbReference type="EMBL" id="DS547109">
    <property type="protein sequence ID" value="EDR06152.1"/>
    <property type="molecule type" value="Genomic_DNA"/>
</dbReference>
<dbReference type="HOGENOM" id="CLU_741997_0_0_1"/>